<keyword evidence="3" id="KW-1185">Reference proteome</keyword>
<dbReference type="Gene3D" id="2.40.70.10">
    <property type="entry name" value="Acid Proteases"/>
    <property type="match status" value="1"/>
</dbReference>
<dbReference type="InterPro" id="IPR015943">
    <property type="entry name" value="WD40/YVTN_repeat-like_dom_sf"/>
</dbReference>
<dbReference type="PATRIC" id="fig|710421.3.peg.2559"/>
<dbReference type="InterPro" id="IPR019405">
    <property type="entry name" value="Lactonase_7-beta_prop"/>
</dbReference>
<dbReference type="eggNOG" id="COG3391">
    <property type="taxonomic scope" value="Bacteria"/>
</dbReference>
<sequence length="622" mass="62129" precursor="true">MSPDGKRLYVTNDVSSGTVSVIDPASGTLVGNPISVGAYPTGLAVSPDGKRVYVANANGGTVSVLDTLSGTTVGAPIPVTDPYGVAVSPDGTRVYVTNGGSGTVTVLNAASLTAVGAPITVGSRADNLALSPDGKRLYVVSGTSSGTVSVIDTASGMLVGAPIAVGSVPTHVAVSPDGTRAYVVNTYDGTVTEIDTVSGTTVGAPIAVGGYPLGLSVSPDGTQVYVANYGSNVLSVIDTVSGTTTAPIQVGSGPENVVFSPDGTRAYVTNAGSNTVSMIDTGGTGGGTGGTDVAHLPLNIYDGAHGEVPEIDVSVGGKAAIPVTVDTGSRGLVVPKQDVPAAAFWRASLNPANHVSGAYGDDGGAHYIGVLVPTAVTLGDEATGQVVTGQTQVVAVTAVYTLKDTWWSQNFPAFFQKQKKYYTSLHAFYVLTAGPSQGILGIGPDAYGGGPVVTAELPGTLGDGEFISVNGDSSYIAFGNAADLGVGGASTAGAPITAKDSPVFVQIGDGPLQNATAIFDSGGLSGYIASSLVPDSVHLDGGYLPDGTLVSVYNTQGDLLYHYTTGPKEPLSVVSNAVNDTQMNTGIMPFEAATDGNLVGLYIGNSPAGGTIVTPTPVVPKY</sequence>
<evidence type="ECO:0000313" key="3">
    <source>
        <dbReference type="Proteomes" id="UP000006057"/>
    </source>
</evidence>
<dbReference type="AlphaFoldDB" id="I4BJ78"/>
<accession>I4BJ78</accession>
<dbReference type="PANTHER" id="PTHR47197">
    <property type="entry name" value="PROTEIN NIRF"/>
    <property type="match status" value="1"/>
</dbReference>
<feature type="domain" description="PE cleavage protein A C-terminal" evidence="1">
    <location>
        <begin position="297"/>
        <end position="592"/>
    </location>
</feature>
<dbReference type="InterPro" id="IPR011964">
    <property type="entry name" value="YVTN_b-propeller_repeat"/>
</dbReference>
<dbReference type="Pfam" id="PF10282">
    <property type="entry name" value="Lactonase"/>
    <property type="match status" value="1"/>
</dbReference>
<gene>
    <name evidence="2" type="ordered locus">Mycch_2562</name>
</gene>
<proteinExistence type="predicted"/>
<dbReference type="KEGG" id="mcb:Mycch_2562"/>
<dbReference type="Pfam" id="PF20729">
    <property type="entry name" value="PE-PGRS_C"/>
    <property type="match status" value="1"/>
</dbReference>
<evidence type="ECO:0000313" key="2">
    <source>
        <dbReference type="EMBL" id="AFM17335.1"/>
    </source>
</evidence>
<dbReference type="InterPro" id="IPR048054">
    <property type="entry name" value="PecA_C"/>
</dbReference>
<evidence type="ECO:0000259" key="1">
    <source>
        <dbReference type="Pfam" id="PF20729"/>
    </source>
</evidence>
<dbReference type="EMBL" id="CP003053">
    <property type="protein sequence ID" value="AFM17335.1"/>
    <property type="molecule type" value="Genomic_DNA"/>
</dbReference>
<dbReference type="SUPFAM" id="SSF50974">
    <property type="entry name" value="Nitrous oxide reductase, N-terminal domain"/>
    <property type="match status" value="1"/>
</dbReference>
<dbReference type="InterPro" id="IPR011045">
    <property type="entry name" value="N2O_reductase_N"/>
</dbReference>
<dbReference type="STRING" id="710421.Mycch_2562"/>
<reference evidence="2 3" key="1">
    <citation type="submission" date="2012-06" db="EMBL/GenBank/DDBJ databases">
        <title>Complete sequence of chromosome of Mycobacterium chubuense NBB4.</title>
        <authorList>
            <consortium name="US DOE Joint Genome Institute"/>
            <person name="Lucas S."/>
            <person name="Han J."/>
            <person name="Lapidus A."/>
            <person name="Cheng J.-F."/>
            <person name="Goodwin L."/>
            <person name="Pitluck S."/>
            <person name="Peters L."/>
            <person name="Mikhailova N."/>
            <person name="Teshima H."/>
            <person name="Detter J.C."/>
            <person name="Han C."/>
            <person name="Tapia R."/>
            <person name="Land M."/>
            <person name="Hauser L."/>
            <person name="Kyrpides N."/>
            <person name="Ivanova N."/>
            <person name="Pagani I."/>
            <person name="Mattes T."/>
            <person name="Holmes A."/>
            <person name="Rutledge P."/>
            <person name="Paulsen I."/>
            <person name="Coleman N."/>
            <person name="Woyke T."/>
        </authorList>
    </citation>
    <scope>NUCLEOTIDE SEQUENCE [LARGE SCALE GENOMIC DNA]</scope>
    <source>
        <strain evidence="2 3">NBB4</strain>
    </source>
</reference>
<protein>
    <submittedName>
        <fullName evidence="2">YVTN family beta-propeller repeat protein</fullName>
    </submittedName>
</protein>
<dbReference type="GO" id="GO:0004190">
    <property type="term" value="F:aspartic-type endopeptidase activity"/>
    <property type="evidence" value="ECO:0007669"/>
    <property type="project" value="InterPro"/>
</dbReference>
<dbReference type="Gene3D" id="2.130.10.10">
    <property type="entry name" value="YVTN repeat-like/Quinoprotein amine dehydrogenase"/>
    <property type="match status" value="3"/>
</dbReference>
<dbReference type="InterPro" id="IPR021109">
    <property type="entry name" value="Peptidase_aspartic_dom_sf"/>
</dbReference>
<dbReference type="NCBIfam" id="TIGR02276">
    <property type="entry name" value="beta_rpt_yvtn"/>
    <property type="match status" value="4"/>
</dbReference>
<dbReference type="Proteomes" id="UP000006057">
    <property type="component" value="Chromosome"/>
</dbReference>
<dbReference type="HOGENOM" id="CLU_439289_0_0_11"/>
<dbReference type="InterPro" id="IPR051200">
    <property type="entry name" value="Host-pathogen_enzymatic-act"/>
</dbReference>
<name>I4BJ78_MYCCN</name>
<organism evidence="2 3">
    <name type="scientific">Mycolicibacterium chubuense (strain NBB4)</name>
    <name type="common">Mycobacterium chubuense</name>
    <dbReference type="NCBI Taxonomy" id="710421"/>
    <lineage>
        <taxon>Bacteria</taxon>
        <taxon>Bacillati</taxon>
        <taxon>Actinomycetota</taxon>
        <taxon>Actinomycetes</taxon>
        <taxon>Mycobacteriales</taxon>
        <taxon>Mycobacteriaceae</taxon>
        <taxon>Mycolicibacterium</taxon>
    </lineage>
</organism>
<dbReference type="PANTHER" id="PTHR47197:SF3">
    <property type="entry name" value="DIHYDRO-HEME D1 DEHYDROGENASE"/>
    <property type="match status" value="1"/>
</dbReference>